<protein>
    <submittedName>
        <fullName evidence="2">Uncharacterized protein</fullName>
    </submittedName>
</protein>
<sequence length="197" mass="22185">MRCTFGRSPVQDSPTALNFEVPPHKRSKGPVCIKEPLSYYTFPPPPMDLDSTARPSGMGFCRTSGDVVDTVADASTRPTRSSQSTPERRPVHLLRYSDTTHPTLPGQSNSRLRSLPTRYPDLVVPFQPILSRFSHDDQRYGILSDFGGHPSRITPTWRRLTLEFLLNPPASKRPRFVLRNPLSIKPSSTTRRCGWTP</sequence>
<feature type="region of interest" description="Disordered" evidence="1">
    <location>
        <begin position="1"/>
        <end position="28"/>
    </location>
</feature>
<dbReference type="EMBL" id="VOIH02000007">
    <property type="protein sequence ID" value="KAF3442879.1"/>
    <property type="molecule type" value="Genomic_DNA"/>
</dbReference>
<proteinExistence type="predicted"/>
<name>A0A8K0MCL4_9ROSA</name>
<dbReference type="AlphaFoldDB" id="A0A8K0MCL4"/>
<organism evidence="2 3">
    <name type="scientific">Rhamnella rubrinervis</name>
    <dbReference type="NCBI Taxonomy" id="2594499"/>
    <lineage>
        <taxon>Eukaryota</taxon>
        <taxon>Viridiplantae</taxon>
        <taxon>Streptophyta</taxon>
        <taxon>Embryophyta</taxon>
        <taxon>Tracheophyta</taxon>
        <taxon>Spermatophyta</taxon>
        <taxon>Magnoliopsida</taxon>
        <taxon>eudicotyledons</taxon>
        <taxon>Gunneridae</taxon>
        <taxon>Pentapetalae</taxon>
        <taxon>rosids</taxon>
        <taxon>fabids</taxon>
        <taxon>Rosales</taxon>
        <taxon>Rhamnaceae</taxon>
        <taxon>rhamnoid group</taxon>
        <taxon>Rhamneae</taxon>
        <taxon>Rhamnella</taxon>
    </lineage>
</organism>
<evidence type="ECO:0000256" key="1">
    <source>
        <dbReference type="SAM" id="MobiDB-lite"/>
    </source>
</evidence>
<accession>A0A8K0MCL4</accession>
<keyword evidence="3" id="KW-1185">Reference proteome</keyword>
<reference evidence="2" key="1">
    <citation type="submission" date="2020-03" db="EMBL/GenBank/DDBJ databases">
        <title>A high-quality chromosome-level genome assembly of a woody plant with both climbing and erect habits, Rhamnella rubrinervis.</title>
        <authorList>
            <person name="Lu Z."/>
            <person name="Yang Y."/>
            <person name="Zhu X."/>
            <person name="Sun Y."/>
        </authorList>
    </citation>
    <scope>NUCLEOTIDE SEQUENCE</scope>
    <source>
        <strain evidence="2">BYM</strain>
        <tissue evidence="2">Leaf</tissue>
    </source>
</reference>
<gene>
    <name evidence="2" type="ORF">FNV43_RR16797</name>
</gene>
<evidence type="ECO:0000313" key="3">
    <source>
        <dbReference type="Proteomes" id="UP000796880"/>
    </source>
</evidence>
<dbReference type="Proteomes" id="UP000796880">
    <property type="component" value="Unassembled WGS sequence"/>
</dbReference>
<comment type="caution">
    <text evidence="2">The sequence shown here is derived from an EMBL/GenBank/DDBJ whole genome shotgun (WGS) entry which is preliminary data.</text>
</comment>
<evidence type="ECO:0000313" key="2">
    <source>
        <dbReference type="EMBL" id="KAF3442879.1"/>
    </source>
</evidence>